<proteinExistence type="inferred from homology"/>
<dbReference type="NCBIfam" id="TIGR00435">
    <property type="entry name" value="cysS"/>
    <property type="match status" value="1"/>
</dbReference>
<dbReference type="InterPro" id="IPR024909">
    <property type="entry name" value="Cys-tRNA/MSH_ligase"/>
</dbReference>
<evidence type="ECO:0000256" key="5">
    <source>
        <dbReference type="ARBA" id="ARBA00022598"/>
    </source>
</evidence>
<dbReference type="Pfam" id="PF01406">
    <property type="entry name" value="tRNA-synt_1e"/>
    <property type="match status" value="1"/>
</dbReference>
<dbReference type="SUPFAM" id="SSF52374">
    <property type="entry name" value="Nucleotidylyl transferase"/>
    <property type="match status" value="1"/>
</dbReference>
<comment type="subcellular location">
    <subcellularLocation>
        <location evidence="2 13">Cytoplasm</location>
    </subcellularLocation>
</comment>
<dbReference type="Pfam" id="PF09190">
    <property type="entry name" value="DALR_2"/>
    <property type="match status" value="1"/>
</dbReference>
<dbReference type="InterPro" id="IPR015803">
    <property type="entry name" value="Cys-tRNA-ligase"/>
</dbReference>
<dbReference type="EMBL" id="NBVN01000001">
    <property type="protein sequence ID" value="PUA33950.1"/>
    <property type="molecule type" value="Genomic_DNA"/>
</dbReference>
<dbReference type="PANTHER" id="PTHR10890:SF3">
    <property type="entry name" value="CYSTEINE--TRNA LIGASE, CYTOPLASMIC"/>
    <property type="match status" value="1"/>
</dbReference>
<evidence type="ECO:0000256" key="1">
    <source>
        <dbReference type="ARBA" id="ARBA00001947"/>
    </source>
</evidence>
<evidence type="ECO:0000256" key="2">
    <source>
        <dbReference type="ARBA" id="ARBA00004496"/>
    </source>
</evidence>
<reference evidence="15 16" key="1">
    <citation type="journal article" date="2018" name="Syst. Appl. Microbiol.">
        <title>A new symbiotic nanoarchaeote (Candidatus Nanoclepta minutus) and its host (Zestosphaera tikiterensis gen. nov., sp. nov.) from a New Zealand hot spring.</title>
        <authorList>
            <person name="St John E."/>
            <person name="Liu Y."/>
            <person name="Podar M."/>
            <person name="Stott M.B."/>
            <person name="Meneghin J."/>
            <person name="Chen Z."/>
            <person name="Lagutin K."/>
            <person name="Mitchell K."/>
            <person name="Reysenbach A.L."/>
        </authorList>
    </citation>
    <scope>NUCLEOTIDE SEQUENCE [LARGE SCALE GENOMIC DNA]</scope>
    <source>
        <strain evidence="15">NZ3</strain>
    </source>
</reference>
<keyword evidence="10 13" id="KW-0648">Protein biosynthesis</keyword>
<comment type="cofactor">
    <cofactor evidence="1">
        <name>Zn(2+)</name>
        <dbReference type="ChEBI" id="CHEBI:29105"/>
    </cofactor>
</comment>
<name>A0A2R7Y8U6_9CREN</name>
<dbReference type="InterPro" id="IPR014729">
    <property type="entry name" value="Rossmann-like_a/b/a_fold"/>
</dbReference>
<comment type="caution">
    <text evidence="15">The sequence shown here is derived from an EMBL/GenBank/DDBJ whole genome shotgun (WGS) entry which is preliminary data.</text>
</comment>
<dbReference type="FunFam" id="3.40.50.620:FF:000130">
    <property type="entry name" value="Cysteine--tRNA ligase"/>
    <property type="match status" value="1"/>
</dbReference>
<keyword evidence="5 13" id="KW-0436">Ligase</keyword>
<dbReference type="AlphaFoldDB" id="A0A2R7Y8U6"/>
<comment type="caution">
    <text evidence="13">Lacks conserved residue(s) required for the propagation of feature annotation.</text>
</comment>
<dbReference type="HAMAP" id="MF_00041">
    <property type="entry name" value="Cys_tRNA_synth"/>
    <property type="match status" value="1"/>
</dbReference>
<feature type="binding site" evidence="13">
    <location>
        <position position="273"/>
    </location>
    <ligand>
        <name>ATP</name>
        <dbReference type="ChEBI" id="CHEBI:30616"/>
    </ligand>
</feature>
<keyword evidence="4 13" id="KW-0963">Cytoplasm</keyword>
<dbReference type="SMART" id="SM00840">
    <property type="entry name" value="DALR_2"/>
    <property type="match status" value="1"/>
</dbReference>
<protein>
    <recommendedName>
        <fullName evidence="13">Cysteine--tRNA ligase</fullName>
        <ecNumber evidence="13">6.1.1.16</ecNumber>
    </recommendedName>
    <alternativeName>
        <fullName evidence="13">Cysteinyl-tRNA synthetase</fullName>
        <shortName evidence="13">CysRS</shortName>
    </alternativeName>
</protein>
<gene>
    <name evidence="13" type="primary">cysS</name>
    <name evidence="15" type="ORF">B7O98_00585</name>
</gene>
<evidence type="ECO:0000256" key="12">
    <source>
        <dbReference type="ARBA" id="ARBA00047398"/>
    </source>
</evidence>
<dbReference type="Proteomes" id="UP000244093">
    <property type="component" value="Unassembled WGS sequence"/>
</dbReference>
<dbReference type="PANTHER" id="PTHR10890">
    <property type="entry name" value="CYSTEINYL-TRNA SYNTHETASE"/>
    <property type="match status" value="1"/>
</dbReference>
<dbReference type="PRINTS" id="PR00983">
    <property type="entry name" value="TRNASYNTHCYS"/>
</dbReference>
<dbReference type="GO" id="GO:0004817">
    <property type="term" value="F:cysteine-tRNA ligase activity"/>
    <property type="evidence" value="ECO:0007669"/>
    <property type="project" value="UniProtKB-UniRule"/>
</dbReference>
<evidence type="ECO:0000313" key="16">
    <source>
        <dbReference type="Proteomes" id="UP000244093"/>
    </source>
</evidence>
<evidence type="ECO:0000256" key="7">
    <source>
        <dbReference type="ARBA" id="ARBA00022741"/>
    </source>
</evidence>
<dbReference type="InterPro" id="IPR015273">
    <property type="entry name" value="Cys-tRNA-synt_Ia_DALR"/>
</dbReference>
<sequence length="480" mass="55371">MTTFANLKIYNTRTRQIETFKPLNGNRVFMFVCGPTVYDYSHVGHARVFIFFDVVARWLRKLGYSLFYIVNITDVDDKIINRARDEKIHPLELARTYERYFMEDMISLNVTSPNLYARASDYINEIFDQIRVLIDKGHAYVTPTGVYFDITSFEDYGKLSGRDPSELVKHRIEPDPSKRNPGDFALWRVRPREEFGWESPWGFGRPGWHIEDTAITLRHFGPQYDIHGGAVELIFPHHEAEVAQAESYTGVKPFVNFWIHVGLLTVQGEKMSKSLGNYVTIREAVSKYGANALRLYILQTHYRSPIDFSWEGLESAYKSASRIETSVNRLQQLNIVNATTPSEDELTLVKKAEDVWSRFADAMNNDLNTAQALSAYFELISQVNDYTNKYDYISAEGYGKVWAVVKEINEVLGLKFELTSSDELIKNLIELIVNVRGELRKRRLWDLSDGIRDSLKRLGIELQDTATGTKWVLRRTAKQP</sequence>
<dbReference type="SUPFAM" id="SSF47323">
    <property type="entry name" value="Anticodon-binding domain of a subclass of class I aminoacyl-tRNA synthetases"/>
    <property type="match status" value="1"/>
</dbReference>
<evidence type="ECO:0000256" key="10">
    <source>
        <dbReference type="ARBA" id="ARBA00022917"/>
    </source>
</evidence>
<keyword evidence="11 13" id="KW-0030">Aminoacyl-tRNA synthetase</keyword>
<evidence type="ECO:0000256" key="13">
    <source>
        <dbReference type="HAMAP-Rule" id="MF_00041"/>
    </source>
</evidence>
<dbReference type="InterPro" id="IPR032678">
    <property type="entry name" value="tRNA-synt_1_cat_dom"/>
</dbReference>
<comment type="catalytic activity">
    <reaction evidence="12 13">
        <text>tRNA(Cys) + L-cysteine + ATP = L-cysteinyl-tRNA(Cys) + AMP + diphosphate</text>
        <dbReference type="Rhea" id="RHEA:17773"/>
        <dbReference type="Rhea" id="RHEA-COMP:9661"/>
        <dbReference type="Rhea" id="RHEA-COMP:9679"/>
        <dbReference type="ChEBI" id="CHEBI:30616"/>
        <dbReference type="ChEBI" id="CHEBI:33019"/>
        <dbReference type="ChEBI" id="CHEBI:35235"/>
        <dbReference type="ChEBI" id="CHEBI:78442"/>
        <dbReference type="ChEBI" id="CHEBI:78517"/>
        <dbReference type="ChEBI" id="CHEBI:456215"/>
        <dbReference type="EC" id="6.1.1.16"/>
    </reaction>
</comment>
<dbReference type="GO" id="GO:0005737">
    <property type="term" value="C:cytoplasm"/>
    <property type="evidence" value="ECO:0007669"/>
    <property type="project" value="UniProtKB-SubCell"/>
</dbReference>
<dbReference type="GO" id="GO:0046872">
    <property type="term" value="F:metal ion binding"/>
    <property type="evidence" value="ECO:0007669"/>
    <property type="project" value="UniProtKB-KW"/>
</dbReference>
<feature type="domain" description="Cysteinyl-tRNA synthetase class Ia DALR" evidence="14">
    <location>
        <begin position="358"/>
        <end position="425"/>
    </location>
</feature>
<dbReference type="Gene3D" id="3.40.50.620">
    <property type="entry name" value="HUPs"/>
    <property type="match status" value="1"/>
</dbReference>
<keyword evidence="9 13" id="KW-0067">ATP-binding</keyword>
<feature type="short sequence motif" description="'HIGH' region" evidence="13">
    <location>
        <begin position="35"/>
        <end position="45"/>
    </location>
</feature>
<dbReference type="Gene3D" id="1.20.120.1910">
    <property type="entry name" value="Cysteine-tRNA ligase, C-terminal anti-codon recognition domain"/>
    <property type="match status" value="1"/>
</dbReference>
<evidence type="ECO:0000256" key="11">
    <source>
        <dbReference type="ARBA" id="ARBA00023146"/>
    </source>
</evidence>
<dbReference type="GO" id="GO:0006423">
    <property type="term" value="P:cysteinyl-tRNA aminoacylation"/>
    <property type="evidence" value="ECO:0007669"/>
    <property type="project" value="UniProtKB-UniRule"/>
</dbReference>
<evidence type="ECO:0000313" key="15">
    <source>
        <dbReference type="EMBL" id="PUA33950.1"/>
    </source>
</evidence>
<dbReference type="InterPro" id="IPR009080">
    <property type="entry name" value="tRNAsynth_Ia_anticodon-bd"/>
</dbReference>
<organism evidence="15 16">
    <name type="scientific">Zestosphaera tikiterensis</name>
    <dbReference type="NCBI Taxonomy" id="1973259"/>
    <lineage>
        <taxon>Archaea</taxon>
        <taxon>Thermoproteota</taxon>
        <taxon>Thermoprotei</taxon>
        <taxon>Desulfurococcales</taxon>
        <taxon>Desulfurococcaceae</taxon>
        <taxon>Zestosphaera</taxon>
    </lineage>
</organism>
<evidence type="ECO:0000256" key="6">
    <source>
        <dbReference type="ARBA" id="ARBA00022723"/>
    </source>
</evidence>
<dbReference type="CDD" id="cd00672">
    <property type="entry name" value="CysRS_core"/>
    <property type="match status" value="1"/>
</dbReference>
<evidence type="ECO:0000256" key="8">
    <source>
        <dbReference type="ARBA" id="ARBA00022833"/>
    </source>
</evidence>
<accession>A0A2R7Y8U6</accession>
<evidence type="ECO:0000259" key="14">
    <source>
        <dbReference type="SMART" id="SM00840"/>
    </source>
</evidence>
<keyword evidence="7 13" id="KW-0547">Nucleotide-binding</keyword>
<comment type="similarity">
    <text evidence="3 13">Belongs to the class-I aminoacyl-tRNA synthetase family.</text>
</comment>
<evidence type="ECO:0000256" key="9">
    <source>
        <dbReference type="ARBA" id="ARBA00022840"/>
    </source>
</evidence>
<feature type="short sequence motif" description="'KMSKS' region" evidence="13">
    <location>
        <begin position="270"/>
        <end position="274"/>
    </location>
</feature>
<dbReference type="GO" id="GO:0005524">
    <property type="term" value="F:ATP binding"/>
    <property type="evidence" value="ECO:0007669"/>
    <property type="project" value="UniProtKB-UniRule"/>
</dbReference>
<keyword evidence="8" id="KW-0862">Zinc</keyword>
<evidence type="ECO:0000256" key="3">
    <source>
        <dbReference type="ARBA" id="ARBA00005594"/>
    </source>
</evidence>
<keyword evidence="6" id="KW-0479">Metal-binding</keyword>
<evidence type="ECO:0000256" key="4">
    <source>
        <dbReference type="ARBA" id="ARBA00022490"/>
    </source>
</evidence>
<dbReference type="EC" id="6.1.1.16" evidence="13"/>